<dbReference type="GO" id="GO:0008270">
    <property type="term" value="F:zinc ion binding"/>
    <property type="evidence" value="ECO:0007669"/>
    <property type="project" value="UniProtKB-KW"/>
</dbReference>
<keyword evidence="1" id="KW-0863">Zinc-finger</keyword>
<dbReference type="Pfam" id="PF13639">
    <property type="entry name" value="zf-RING_2"/>
    <property type="match status" value="1"/>
</dbReference>
<dbReference type="Gene3D" id="3.30.40.10">
    <property type="entry name" value="Zinc/RING finger domain, C3HC4 (zinc finger)"/>
    <property type="match status" value="1"/>
</dbReference>
<gene>
    <name evidence="3" type="ORF">HII31_08293</name>
</gene>
<dbReference type="SUPFAM" id="SSF57850">
    <property type="entry name" value="RING/U-box"/>
    <property type="match status" value="1"/>
</dbReference>
<protein>
    <recommendedName>
        <fullName evidence="2">RING-type domain-containing protein</fullName>
    </recommendedName>
</protein>
<reference evidence="3" key="1">
    <citation type="submission" date="2020-04" db="EMBL/GenBank/DDBJ databases">
        <title>Draft genome resource of the tomato pathogen Pseudocercospora fuligena.</title>
        <authorList>
            <person name="Zaccaron A."/>
        </authorList>
    </citation>
    <scope>NUCLEOTIDE SEQUENCE</scope>
    <source>
        <strain evidence="3">PF001</strain>
    </source>
</reference>
<keyword evidence="1" id="KW-0862">Zinc</keyword>
<keyword evidence="1" id="KW-0479">Metal-binding</keyword>
<evidence type="ECO:0000313" key="3">
    <source>
        <dbReference type="EMBL" id="KAF7190375.1"/>
    </source>
</evidence>
<dbReference type="OrthoDB" id="21204at2759"/>
<dbReference type="AlphaFoldDB" id="A0A8H6VGA8"/>
<dbReference type="PROSITE" id="PS50089">
    <property type="entry name" value="ZF_RING_2"/>
    <property type="match status" value="1"/>
</dbReference>
<accession>A0A8H6VGA8</accession>
<comment type="caution">
    <text evidence="3">The sequence shown here is derived from an EMBL/GenBank/DDBJ whole genome shotgun (WGS) entry which is preliminary data.</text>
</comment>
<dbReference type="InterPro" id="IPR001841">
    <property type="entry name" value="Znf_RING"/>
</dbReference>
<proteinExistence type="predicted"/>
<dbReference type="Proteomes" id="UP000660729">
    <property type="component" value="Unassembled WGS sequence"/>
</dbReference>
<evidence type="ECO:0000256" key="1">
    <source>
        <dbReference type="PROSITE-ProRule" id="PRU00175"/>
    </source>
</evidence>
<dbReference type="InterPro" id="IPR013083">
    <property type="entry name" value="Znf_RING/FYVE/PHD"/>
</dbReference>
<dbReference type="EMBL" id="JABCIY010000173">
    <property type="protein sequence ID" value="KAF7190375.1"/>
    <property type="molecule type" value="Genomic_DNA"/>
</dbReference>
<keyword evidence="4" id="KW-1185">Reference proteome</keyword>
<feature type="domain" description="RING-type" evidence="2">
    <location>
        <begin position="25"/>
        <end position="68"/>
    </location>
</feature>
<evidence type="ECO:0000313" key="4">
    <source>
        <dbReference type="Proteomes" id="UP000660729"/>
    </source>
</evidence>
<sequence>MLPTREFFYANGSLTSVPSPLDRRCGICLDKPEEIIDPVTIPCSCIAIYCRESITIWLNSSGRCPICRKLFFIPPEVPEDMREYLEIYGVEAFGEELVEVEGSPPGYHEFLRYEHLVRNLAGMTTIVEDDDSVLYEDRRWATFDYRILRLILLGRANELAYFQVLDGQQIQGEEMVLFRAVGTALCNILQDLDGSDMLSRDVVDHITTALLDELDEQHVDAICAARENGDVDESHWLNQILLYISATASITADHLAGQAAGDPAGK</sequence>
<evidence type="ECO:0000259" key="2">
    <source>
        <dbReference type="PROSITE" id="PS50089"/>
    </source>
</evidence>
<name>A0A8H6VGA8_9PEZI</name>
<organism evidence="3 4">
    <name type="scientific">Pseudocercospora fuligena</name>
    <dbReference type="NCBI Taxonomy" id="685502"/>
    <lineage>
        <taxon>Eukaryota</taxon>
        <taxon>Fungi</taxon>
        <taxon>Dikarya</taxon>
        <taxon>Ascomycota</taxon>
        <taxon>Pezizomycotina</taxon>
        <taxon>Dothideomycetes</taxon>
        <taxon>Dothideomycetidae</taxon>
        <taxon>Mycosphaerellales</taxon>
        <taxon>Mycosphaerellaceae</taxon>
        <taxon>Pseudocercospora</taxon>
    </lineage>
</organism>